<dbReference type="Proteomes" id="UP000009168">
    <property type="component" value="Unassembled WGS sequence"/>
</dbReference>
<sequence length="202" mass="24078">MEQNSTMYNLREEQKQIIIKIQNMTHKKMKFTIIKQIKVHFQMRMTTIQIQKITIAPFYHISQLQRAIKVIHLSFQGSKSLGAKAITQMACHFIRIQQQILQALKEALIITSFQKTIFFTIHLQEATKNTIKLNQFCYLNQIHGRQKFKNQVRQTYIQNKKVLLRQMVSLKKECQKYKEKKMVQSILQQTVIAIRKRSQIQK</sequence>
<reference evidence="2" key="1">
    <citation type="journal article" date="2006" name="PLoS Biol.">
        <title>Macronuclear genome sequence of the ciliate Tetrahymena thermophila, a model eukaryote.</title>
        <authorList>
            <person name="Eisen J.A."/>
            <person name="Coyne R.S."/>
            <person name="Wu M."/>
            <person name="Wu D."/>
            <person name="Thiagarajan M."/>
            <person name="Wortman J.R."/>
            <person name="Badger J.H."/>
            <person name="Ren Q."/>
            <person name="Amedeo P."/>
            <person name="Jones K.M."/>
            <person name="Tallon L.J."/>
            <person name="Delcher A.L."/>
            <person name="Salzberg S.L."/>
            <person name="Silva J.C."/>
            <person name="Haas B.J."/>
            <person name="Majoros W.H."/>
            <person name="Farzad M."/>
            <person name="Carlton J.M."/>
            <person name="Smith R.K. Jr."/>
            <person name="Garg J."/>
            <person name="Pearlman R.E."/>
            <person name="Karrer K.M."/>
            <person name="Sun L."/>
            <person name="Manning G."/>
            <person name="Elde N.C."/>
            <person name="Turkewitz A.P."/>
            <person name="Asai D.J."/>
            <person name="Wilkes D.E."/>
            <person name="Wang Y."/>
            <person name="Cai H."/>
            <person name="Collins K."/>
            <person name="Stewart B.A."/>
            <person name="Lee S.R."/>
            <person name="Wilamowska K."/>
            <person name="Weinberg Z."/>
            <person name="Ruzzo W.L."/>
            <person name="Wloga D."/>
            <person name="Gaertig J."/>
            <person name="Frankel J."/>
            <person name="Tsao C.-C."/>
            <person name="Gorovsky M.A."/>
            <person name="Keeling P.J."/>
            <person name="Waller R.F."/>
            <person name="Patron N.J."/>
            <person name="Cherry J.M."/>
            <person name="Stover N.A."/>
            <person name="Krieger C.J."/>
            <person name="del Toro C."/>
            <person name="Ryder H.F."/>
            <person name="Williamson S.C."/>
            <person name="Barbeau R.A."/>
            <person name="Hamilton E.P."/>
            <person name="Orias E."/>
        </authorList>
    </citation>
    <scope>NUCLEOTIDE SEQUENCE [LARGE SCALE GENOMIC DNA]</scope>
    <source>
        <strain evidence="2">SB210</strain>
    </source>
</reference>
<organism evidence="1 2">
    <name type="scientific">Tetrahymena thermophila (strain SB210)</name>
    <dbReference type="NCBI Taxonomy" id="312017"/>
    <lineage>
        <taxon>Eukaryota</taxon>
        <taxon>Sar</taxon>
        <taxon>Alveolata</taxon>
        <taxon>Ciliophora</taxon>
        <taxon>Intramacronucleata</taxon>
        <taxon>Oligohymenophorea</taxon>
        <taxon>Hymenostomatida</taxon>
        <taxon>Tetrahymenina</taxon>
        <taxon>Tetrahymenidae</taxon>
        <taxon>Tetrahymena</taxon>
    </lineage>
</organism>
<dbReference type="GeneID" id="24438403"/>
<dbReference type="RefSeq" id="XP_012654382.1">
    <property type="nucleotide sequence ID" value="XM_012798928.1"/>
</dbReference>
<evidence type="ECO:0000313" key="2">
    <source>
        <dbReference type="Proteomes" id="UP000009168"/>
    </source>
</evidence>
<accession>W7X9J7</accession>
<evidence type="ECO:0000313" key="1">
    <source>
        <dbReference type="EMBL" id="EWS73073.1"/>
    </source>
</evidence>
<keyword evidence="2" id="KW-1185">Reference proteome</keyword>
<proteinExistence type="predicted"/>
<dbReference type="EMBL" id="GG662605">
    <property type="protein sequence ID" value="EWS73073.1"/>
    <property type="molecule type" value="Genomic_DNA"/>
</dbReference>
<dbReference type="InParanoid" id="W7X9J7"/>
<name>W7X9J7_TETTS</name>
<protein>
    <submittedName>
        <fullName evidence="1">Uncharacterized protein</fullName>
    </submittedName>
</protein>
<dbReference type="KEGG" id="tet:TTHERM_000316519"/>
<gene>
    <name evidence="1" type="ORF">TTHERM_000316519</name>
</gene>
<dbReference type="AlphaFoldDB" id="W7X9J7"/>